<feature type="transmembrane region" description="Helical" evidence="8">
    <location>
        <begin position="360"/>
        <end position="378"/>
    </location>
</feature>
<evidence type="ECO:0000256" key="2">
    <source>
        <dbReference type="ARBA" id="ARBA00022448"/>
    </source>
</evidence>
<evidence type="ECO:0000256" key="4">
    <source>
        <dbReference type="ARBA" id="ARBA00022989"/>
    </source>
</evidence>
<comment type="caution">
    <text evidence="10">The sequence shown here is derived from an EMBL/GenBank/DDBJ whole genome shotgun (WGS) entry which is preliminary data.</text>
</comment>
<dbReference type="InterPro" id="IPR011701">
    <property type="entry name" value="MFS"/>
</dbReference>
<keyword evidence="3 8" id="KW-0812">Transmembrane</keyword>
<feature type="transmembrane region" description="Helical" evidence="8">
    <location>
        <begin position="425"/>
        <end position="448"/>
    </location>
</feature>
<dbReference type="CDD" id="cd17504">
    <property type="entry name" value="MFS_MMR_MDR_like"/>
    <property type="match status" value="1"/>
</dbReference>
<accession>A0A1T3P3Q5</accession>
<feature type="transmembrane region" description="Helical" evidence="8">
    <location>
        <begin position="128"/>
        <end position="148"/>
    </location>
</feature>
<evidence type="ECO:0000259" key="9">
    <source>
        <dbReference type="PROSITE" id="PS50850"/>
    </source>
</evidence>
<evidence type="ECO:0000256" key="3">
    <source>
        <dbReference type="ARBA" id="ARBA00022692"/>
    </source>
</evidence>
<dbReference type="InterPro" id="IPR036259">
    <property type="entry name" value="MFS_trans_sf"/>
</dbReference>
<dbReference type="GO" id="GO:0005886">
    <property type="term" value="C:plasma membrane"/>
    <property type="evidence" value="ECO:0007669"/>
    <property type="project" value="UniProtKB-SubCell"/>
</dbReference>
<feature type="transmembrane region" description="Helical" evidence="8">
    <location>
        <begin position="460"/>
        <end position="482"/>
    </location>
</feature>
<feature type="transmembrane region" description="Helical" evidence="8">
    <location>
        <begin position="103"/>
        <end position="122"/>
    </location>
</feature>
<evidence type="ECO:0000256" key="7">
    <source>
        <dbReference type="SAM" id="MobiDB-lite"/>
    </source>
</evidence>
<feature type="transmembrane region" description="Helical" evidence="8">
    <location>
        <begin position="72"/>
        <end position="91"/>
    </location>
</feature>
<evidence type="ECO:0000256" key="6">
    <source>
        <dbReference type="ARBA" id="ARBA00023251"/>
    </source>
</evidence>
<keyword evidence="5 8" id="KW-0472">Membrane</keyword>
<proteinExistence type="predicted"/>
<feature type="region of interest" description="Disordered" evidence="7">
    <location>
        <begin position="493"/>
        <end position="515"/>
    </location>
</feature>
<dbReference type="GO" id="GO:0022857">
    <property type="term" value="F:transmembrane transporter activity"/>
    <property type="evidence" value="ECO:0007669"/>
    <property type="project" value="InterPro"/>
</dbReference>
<evidence type="ECO:0000313" key="10">
    <source>
        <dbReference type="EMBL" id="OPC83727.1"/>
    </source>
</evidence>
<dbReference type="InterPro" id="IPR020846">
    <property type="entry name" value="MFS_dom"/>
</dbReference>
<evidence type="ECO:0000256" key="1">
    <source>
        <dbReference type="ARBA" id="ARBA00004651"/>
    </source>
</evidence>
<dbReference type="PANTHER" id="PTHR42718:SF9">
    <property type="entry name" value="MAJOR FACILITATOR SUPERFAMILY MULTIDRUG TRANSPORTER MFSC"/>
    <property type="match status" value="1"/>
</dbReference>
<dbReference type="GO" id="GO:0046677">
    <property type="term" value="P:response to antibiotic"/>
    <property type="evidence" value="ECO:0007669"/>
    <property type="project" value="UniProtKB-KW"/>
</dbReference>
<feature type="transmembrane region" description="Helical" evidence="8">
    <location>
        <begin position="188"/>
        <end position="209"/>
    </location>
</feature>
<dbReference type="PROSITE" id="PS50850">
    <property type="entry name" value="MFS"/>
    <property type="match status" value="1"/>
</dbReference>
<keyword evidence="11" id="KW-1185">Reference proteome</keyword>
<feature type="domain" description="Major facilitator superfamily (MFS) profile" evidence="9">
    <location>
        <begin position="37"/>
        <end position="487"/>
    </location>
</feature>
<feature type="transmembrane region" description="Helical" evidence="8">
    <location>
        <begin position="384"/>
        <end position="404"/>
    </location>
</feature>
<sequence length="515" mass="52556">MCRTSIPRVGPTFRPLPPGAFVTGPASTPHDARRRLLVPVLGSCGIVAALMQTVVVPLLPDLPALTGSSASTVSWTLTATLLSGAVCTPLLGRAGDMFGKKRMLVLAMVVLSIGSLMCALTSDIAVLIVGRTLQGMATAVVPLGISILRDELPPAKVGGGVAMMSSTLGIGAAVGLPLAGLVVDHADWHMMFWAATALALVVLTLVVLVVRESPVRTPGRFDVIGSLGLAAFLVCLLLAVSKGAAWGWGSARTTGLIGAAAAILLGWCRHQWRARTPLVDLRVTTRPAVLLPNIAALFIGFSFYANSLSTAQLVQTPEASGYGLGLSVAAGGLCLLPGGVMMVVLSPLSTRLTATRGPRFCLGLGAVLLGLGYVVRIFTSHDLWTVIAGATVVASGTAMCYSALPMLVIRAVPAAQTAAANGINALMRTIGQAVCSAVVAAVLTTYTISAAGRELPALHAYMVVFVIAGAVAGCALIACLCIPDPVGPTAVPIPAPATPADSRPLAPRPDPTGRT</sequence>
<evidence type="ECO:0000313" key="11">
    <source>
        <dbReference type="Proteomes" id="UP000190037"/>
    </source>
</evidence>
<keyword evidence="6" id="KW-0046">Antibiotic resistance</keyword>
<comment type="subcellular location">
    <subcellularLocation>
        <location evidence="1">Cell membrane</location>
        <topology evidence="1">Multi-pass membrane protein</topology>
    </subcellularLocation>
</comment>
<feature type="transmembrane region" description="Helical" evidence="8">
    <location>
        <begin position="36"/>
        <end position="60"/>
    </location>
</feature>
<organism evidence="10 11">
    <name type="scientific">Embleya scabrispora</name>
    <dbReference type="NCBI Taxonomy" id="159449"/>
    <lineage>
        <taxon>Bacteria</taxon>
        <taxon>Bacillati</taxon>
        <taxon>Actinomycetota</taxon>
        <taxon>Actinomycetes</taxon>
        <taxon>Kitasatosporales</taxon>
        <taxon>Streptomycetaceae</taxon>
        <taxon>Embleya</taxon>
    </lineage>
</organism>
<reference evidence="10 11" key="1">
    <citation type="submission" date="2017-03" db="EMBL/GenBank/DDBJ databases">
        <title>Draft genome sequence of Streptomyces scabrisporus NF3, endophyte isolated from Amphipterygium adstringens.</title>
        <authorList>
            <person name="Vazquez M."/>
            <person name="Ceapa C.D."/>
            <person name="Rodriguez Luna D."/>
            <person name="Sanchez Esquivel S."/>
        </authorList>
    </citation>
    <scope>NUCLEOTIDE SEQUENCE [LARGE SCALE GENOMIC DNA]</scope>
    <source>
        <strain evidence="10 11">NF3</strain>
    </source>
</reference>
<dbReference type="OrthoDB" id="4484751at2"/>
<dbReference type="EMBL" id="MWQN01000001">
    <property type="protein sequence ID" value="OPC83727.1"/>
    <property type="molecule type" value="Genomic_DNA"/>
</dbReference>
<feature type="transmembrane region" description="Helical" evidence="8">
    <location>
        <begin position="160"/>
        <end position="182"/>
    </location>
</feature>
<dbReference type="PANTHER" id="PTHR42718">
    <property type="entry name" value="MAJOR FACILITATOR SUPERFAMILY MULTIDRUG TRANSPORTER MFSC"/>
    <property type="match status" value="1"/>
</dbReference>
<feature type="transmembrane region" description="Helical" evidence="8">
    <location>
        <begin position="325"/>
        <end position="348"/>
    </location>
</feature>
<evidence type="ECO:0000256" key="8">
    <source>
        <dbReference type="SAM" id="Phobius"/>
    </source>
</evidence>
<dbReference type="Proteomes" id="UP000190037">
    <property type="component" value="Unassembled WGS sequence"/>
</dbReference>
<gene>
    <name evidence="10" type="ORF">B4N89_24805</name>
</gene>
<dbReference type="Pfam" id="PF07690">
    <property type="entry name" value="MFS_1"/>
    <property type="match status" value="1"/>
</dbReference>
<keyword evidence="4 8" id="KW-1133">Transmembrane helix</keyword>
<dbReference type="SUPFAM" id="SSF103473">
    <property type="entry name" value="MFS general substrate transporter"/>
    <property type="match status" value="1"/>
</dbReference>
<name>A0A1T3P3Q5_9ACTN</name>
<protein>
    <submittedName>
        <fullName evidence="10">MFS transporter</fullName>
    </submittedName>
</protein>
<keyword evidence="2" id="KW-0813">Transport</keyword>
<dbReference type="RefSeq" id="WP_078978023.1">
    <property type="nucleotide sequence ID" value="NZ_MWQN01000001.1"/>
</dbReference>
<feature type="transmembrane region" description="Helical" evidence="8">
    <location>
        <begin position="221"/>
        <end position="240"/>
    </location>
</feature>
<feature type="compositionally biased region" description="Pro residues" evidence="7">
    <location>
        <begin position="506"/>
        <end position="515"/>
    </location>
</feature>
<dbReference type="Gene3D" id="1.20.1720.10">
    <property type="entry name" value="Multidrug resistance protein D"/>
    <property type="match status" value="1"/>
</dbReference>
<dbReference type="Gene3D" id="1.20.1250.20">
    <property type="entry name" value="MFS general substrate transporter like domains"/>
    <property type="match status" value="1"/>
</dbReference>
<evidence type="ECO:0000256" key="5">
    <source>
        <dbReference type="ARBA" id="ARBA00023136"/>
    </source>
</evidence>
<feature type="transmembrane region" description="Helical" evidence="8">
    <location>
        <begin position="288"/>
        <end position="305"/>
    </location>
</feature>
<feature type="transmembrane region" description="Helical" evidence="8">
    <location>
        <begin position="246"/>
        <end position="267"/>
    </location>
</feature>
<dbReference type="AlphaFoldDB" id="A0A1T3P3Q5"/>
<dbReference type="STRING" id="159449.B4N89_24805"/>